<dbReference type="Pfam" id="PF12697">
    <property type="entry name" value="Abhydrolase_6"/>
    <property type="match status" value="1"/>
</dbReference>
<accession>A0A4Y7TMP8</accession>
<sequence length="395" mass="44254">MRYFLVLGSLYAPVALTVSMSTKTPHTRSFFYVGQQYEAIGGSNIARRQMYVEHLMPLRVRQPYPLLFIPGQGLIGTNFLDTPDGRPGWADFFLAEGYEVYIVDPPCRGRSSWQKDADGPLTVFDVRRIEERFTATRLHDLWPQAMLHTQWPGNGTAGDTTFDNFYSSVFPHLRSNVEGAEKFKHAGSLLLDRVGDAILVTHSHSGQYGWILADARPRGVKAIVALEPLGPPFVDAVFPPFADARPFGLTDIPLEYDPPLPTASDLKKVEVASNPFLICYRQGEPPRKLKNLAEIPVLIVTSESGYHAIYDHCTTEYLRQAGVKVDHVRLEEVGIHGNGHMMFMEKNNLDIARDVVQPWLARRTAGLPAPSTVSSLSMRRNQEDISDFISTENEL</sequence>
<dbReference type="STRING" id="71717.A0A4Y7TMP8"/>
<dbReference type="EMBL" id="QPFP01000007">
    <property type="protein sequence ID" value="TEB35477.1"/>
    <property type="molecule type" value="Genomic_DNA"/>
</dbReference>
<dbReference type="Gene3D" id="3.40.50.1820">
    <property type="entry name" value="alpha/beta hydrolase"/>
    <property type="match status" value="1"/>
</dbReference>
<feature type="signal peptide" evidence="1">
    <location>
        <begin position="1"/>
        <end position="17"/>
    </location>
</feature>
<keyword evidence="1" id="KW-0732">Signal</keyword>
<dbReference type="InterPro" id="IPR000073">
    <property type="entry name" value="AB_hydrolase_1"/>
</dbReference>
<dbReference type="OrthoDB" id="9978720at2759"/>
<gene>
    <name evidence="3" type="ORF">FA13DRAFT_1624289</name>
</gene>
<dbReference type="CDD" id="cd12809">
    <property type="entry name" value="Esterase_713_like-2"/>
    <property type="match status" value="1"/>
</dbReference>
<dbReference type="InterPro" id="IPR050228">
    <property type="entry name" value="Carboxylesterase_BioH"/>
</dbReference>
<dbReference type="GO" id="GO:0016787">
    <property type="term" value="F:hydrolase activity"/>
    <property type="evidence" value="ECO:0007669"/>
    <property type="project" value="UniProtKB-KW"/>
</dbReference>
<dbReference type="PANTHER" id="PTHR43194">
    <property type="entry name" value="HYDROLASE ALPHA/BETA FOLD FAMILY"/>
    <property type="match status" value="1"/>
</dbReference>
<reference evidence="3 4" key="1">
    <citation type="journal article" date="2019" name="Nat. Ecol. Evol.">
        <title>Megaphylogeny resolves global patterns of mushroom evolution.</title>
        <authorList>
            <person name="Varga T."/>
            <person name="Krizsan K."/>
            <person name="Foldi C."/>
            <person name="Dima B."/>
            <person name="Sanchez-Garcia M."/>
            <person name="Sanchez-Ramirez S."/>
            <person name="Szollosi G.J."/>
            <person name="Szarkandi J.G."/>
            <person name="Papp V."/>
            <person name="Albert L."/>
            <person name="Andreopoulos W."/>
            <person name="Angelini C."/>
            <person name="Antonin V."/>
            <person name="Barry K.W."/>
            <person name="Bougher N.L."/>
            <person name="Buchanan P."/>
            <person name="Buyck B."/>
            <person name="Bense V."/>
            <person name="Catcheside P."/>
            <person name="Chovatia M."/>
            <person name="Cooper J."/>
            <person name="Damon W."/>
            <person name="Desjardin D."/>
            <person name="Finy P."/>
            <person name="Geml J."/>
            <person name="Haridas S."/>
            <person name="Hughes K."/>
            <person name="Justo A."/>
            <person name="Karasinski D."/>
            <person name="Kautmanova I."/>
            <person name="Kiss B."/>
            <person name="Kocsube S."/>
            <person name="Kotiranta H."/>
            <person name="LaButti K.M."/>
            <person name="Lechner B.E."/>
            <person name="Liimatainen K."/>
            <person name="Lipzen A."/>
            <person name="Lukacs Z."/>
            <person name="Mihaltcheva S."/>
            <person name="Morgado L.N."/>
            <person name="Niskanen T."/>
            <person name="Noordeloos M.E."/>
            <person name="Ohm R.A."/>
            <person name="Ortiz-Santana B."/>
            <person name="Ovrebo C."/>
            <person name="Racz N."/>
            <person name="Riley R."/>
            <person name="Savchenko A."/>
            <person name="Shiryaev A."/>
            <person name="Soop K."/>
            <person name="Spirin V."/>
            <person name="Szebenyi C."/>
            <person name="Tomsovsky M."/>
            <person name="Tulloss R.E."/>
            <person name="Uehling J."/>
            <person name="Grigoriev I.V."/>
            <person name="Vagvolgyi C."/>
            <person name="Papp T."/>
            <person name="Martin F.M."/>
            <person name="Miettinen O."/>
            <person name="Hibbett D.S."/>
            <person name="Nagy L.G."/>
        </authorList>
    </citation>
    <scope>NUCLEOTIDE SEQUENCE [LARGE SCALE GENOMIC DNA]</scope>
    <source>
        <strain evidence="3 4">FP101781</strain>
    </source>
</reference>
<dbReference type="Proteomes" id="UP000298030">
    <property type="component" value="Unassembled WGS sequence"/>
</dbReference>
<evidence type="ECO:0000259" key="2">
    <source>
        <dbReference type="Pfam" id="PF12697"/>
    </source>
</evidence>
<dbReference type="SUPFAM" id="SSF53474">
    <property type="entry name" value="alpha/beta-Hydrolases"/>
    <property type="match status" value="1"/>
</dbReference>
<dbReference type="PANTHER" id="PTHR43194:SF4">
    <property type="entry name" value="AB HYDROLASE-1 DOMAIN-CONTAINING PROTEIN"/>
    <property type="match status" value="1"/>
</dbReference>
<protein>
    <submittedName>
        <fullName evidence="3">Alpha/beta-hydrolase</fullName>
    </submittedName>
</protein>
<proteinExistence type="predicted"/>
<organism evidence="3 4">
    <name type="scientific">Coprinellus micaceus</name>
    <name type="common">Glistening ink-cap mushroom</name>
    <name type="synonym">Coprinus micaceus</name>
    <dbReference type="NCBI Taxonomy" id="71717"/>
    <lineage>
        <taxon>Eukaryota</taxon>
        <taxon>Fungi</taxon>
        <taxon>Dikarya</taxon>
        <taxon>Basidiomycota</taxon>
        <taxon>Agaricomycotina</taxon>
        <taxon>Agaricomycetes</taxon>
        <taxon>Agaricomycetidae</taxon>
        <taxon>Agaricales</taxon>
        <taxon>Agaricineae</taxon>
        <taxon>Psathyrellaceae</taxon>
        <taxon>Coprinellus</taxon>
    </lineage>
</organism>
<dbReference type="AlphaFoldDB" id="A0A4Y7TMP8"/>
<feature type="chain" id="PRO_5021381278" evidence="1">
    <location>
        <begin position="18"/>
        <end position="395"/>
    </location>
</feature>
<feature type="domain" description="AB hydrolase-1" evidence="2">
    <location>
        <begin position="66"/>
        <end position="346"/>
    </location>
</feature>
<name>A0A4Y7TMP8_COPMI</name>
<dbReference type="InterPro" id="IPR029058">
    <property type="entry name" value="AB_hydrolase_fold"/>
</dbReference>
<comment type="caution">
    <text evidence="3">The sequence shown here is derived from an EMBL/GenBank/DDBJ whole genome shotgun (WGS) entry which is preliminary data.</text>
</comment>
<keyword evidence="3" id="KW-0378">Hydrolase</keyword>
<keyword evidence="4" id="KW-1185">Reference proteome</keyword>
<evidence type="ECO:0000313" key="3">
    <source>
        <dbReference type="EMBL" id="TEB35477.1"/>
    </source>
</evidence>
<evidence type="ECO:0000256" key="1">
    <source>
        <dbReference type="SAM" id="SignalP"/>
    </source>
</evidence>
<evidence type="ECO:0000313" key="4">
    <source>
        <dbReference type="Proteomes" id="UP000298030"/>
    </source>
</evidence>